<comment type="pathway">
    <text evidence="1">Amino-acid degradation.</text>
</comment>
<organism evidence="9">
    <name type="scientific">hydrothermal vent metagenome</name>
    <dbReference type="NCBI Taxonomy" id="652676"/>
    <lineage>
        <taxon>unclassified sequences</taxon>
        <taxon>metagenomes</taxon>
        <taxon>ecological metagenomes</taxon>
    </lineage>
</organism>
<dbReference type="Gene3D" id="3.20.20.140">
    <property type="entry name" value="Metal-dependent hydrolases"/>
    <property type="match status" value="1"/>
</dbReference>
<name>A0A3B0SM39_9ZZZZ</name>
<dbReference type="GO" id="GO:0005737">
    <property type="term" value="C:cytoplasm"/>
    <property type="evidence" value="ECO:0007669"/>
    <property type="project" value="InterPro"/>
</dbReference>
<evidence type="ECO:0000256" key="5">
    <source>
        <dbReference type="ARBA" id="ARBA00022808"/>
    </source>
</evidence>
<dbReference type="HAMAP" id="MF_00372">
    <property type="entry name" value="HutI"/>
    <property type="match status" value="1"/>
</dbReference>
<dbReference type="InterPro" id="IPR006680">
    <property type="entry name" value="Amidohydro-rel"/>
</dbReference>
<dbReference type="PANTHER" id="PTHR42752:SF1">
    <property type="entry name" value="IMIDAZOLONEPROPIONASE-RELATED"/>
    <property type="match status" value="1"/>
</dbReference>
<evidence type="ECO:0000256" key="4">
    <source>
        <dbReference type="ARBA" id="ARBA00022801"/>
    </source>
</evidence>
<keyword evidence="3" id="KW-0479">Metal-binding</keyword>
<dbReference type="GO" id="GO:0046872">
    <property type="term" value="F:metal ion binding"/>
    <property type="evidence" value="ECO:0007669"/>
    <property type="project" value="UniProtKB-KW"/>
</dbReference>
<dbReference type="EC" id="3.5.2.7" evidence="2"/>
<gene>
    <name evidence="9" type="ORF">MNBD_ACTINO01-1563</name>
</gene>
<dbReference type="InterPro" id="IPR032466">
    <property type="entry name" value="Metal_Hydrolase"/>
</dbReference>
<evidence type="ECO:0000256" key="7">
    <source>
        <dbReference type="ARBA" id="ARBA00023004"/>
    </source>
</evidence>
<evidence type="ECO:0000259" key="8">
    <source>
        <dbReference type="Pfam" id="PF01979"/>
    </source>
</evidence>
<reference evidence="9" key="1">
    <citation type="submission" date="2018-06" db="EMBL/GenBank/DDBJ databases">
        <authorList>
            <person name="Zhirakovskaya E."/>
        </authorList>
    </citation>
    <scope>NUCLEOTIDE SEQUENCE</scope>
</reference>
<accession>A0A3B0SM39</accession>
<sequence length="348" mass="35892">DKHIDAGGAAVVPGFIDAHTHAVFAGDRADEFAMRMAGASYEDILASGGGIYSTVEATRAASLTDLVAASLTRIDHMLVSGTTTVEVKSGYGLDVATEVRMLEAIAAIDDVAPIDIVPTFLGAHVVAPEFKESRSDYVDLVVGPMLERVASLARFIDVFCDDAAFTTDETRRIVEAGRAAGLGVRLHVDQLSHSGGTALAAQLGATSADHVDHATDEDLAALAAAGTVAVLLPGVSYAMGTPPPDARKVWDAGVTVAIATDCNPGTAYIETMSFIISLAVVTSGLTPAEALWAATKGGALALGLTDRGVIAPGMLADLVILDAPSHTHIPYRPDGALPLEVIKRGMLV</sequence>
<proteinExistence type="inferred from homology"/>
<dbReference type="Gene3D" id="2.30.40.10">
    <property type="entry name" value="Urease, subunit C, domain 1"/>
    <property type="match status" value="1"/>
</dbReference>
<dbReference type="GO" id="GO:0050480">
    <property type="term" value="F:imidazolonepropionase activity"/>
    <property type="evidence" value="ECO:0007669"/>
    <property type="project" value="UniProtKB-EC"/>
</dbReference>
<evidence type="ECO:0000256" key="2">
    <source>
        <dbReference type="ARBA" id="ARBA00012864"/>
    </source>
</evidence>
<dbReference type="EMBL" id="UOEI01000308">
    <property type="protein sequence ID" value="VAW01769.1"/>
    <property type="molecule type" value="Genomic_DNA"/>
</dbReference>
<evidence type="ECO:0000313" key="9">
    <source>
        <dbReference type="EMBL" id="VAW01769.1"/>
    </source>
</evidence>
<evidence type="ECO:0000256" key="3">
    <source>
        <dbReference type="ARBA" id="ARBA00022723"/>
    </source>
</evidence>
<dbReference type="FunFam" id="3.20.20.140:FF:000007">
    <property type="entry name" value="Imidazolonepropionase"/>
    <property type="match status" value="1"/>
</dbReference>
<dbReference type="InterPro" id="IPR011059">
    <property type="entry name" value="Metal-dep_hydrolase_composite"/>
</dbReference>
<keyword evidence="6" id="KW-0862">Zinc</keyword>
<keyword evidence="5" id="KW-0369">Histidine metabolism</keyword>
<dbReference type="AlphaFoldDB" id="A0A3B0SM39"/>
<dbReference type="PANTHER" id="PTHR42752">
    <property type="entry name" value="IMIDAZOLONEPROPIONASE"/>
    <property type="match status" value="1"/>
</dbReference>
<dbReference type="GO" id="GO:0019556">
    <property type="term" value="P:L-histidine catabolic process to glutamate and formamide"/>
    <property type="evidence" value="ECO:0007669"/>
    <property type="project" value="InterPro"/>
</dbReference>
<feature type="domain" description="Amidohydrolase-related" evidence="8">
    <location>
        <begin position="11"/>
        <end position="345"/>
    </location>
</feature>
<dbReference type="SUPFAM" id="SSF51556">
    <property type="entry name" value="Metallo-dependent hydrolases"/>
    <property type="match status" value="1"/>
</dbReference>
<evidence type="ECO:0000256" key="6">
    <source>
        <dbReference type="ARBA" id="ARBA00022833"/>
    </source>
</evidence>
<dbReference type="SUPFAM" id="SSF51338">
    <property type="entry name" value="Composite domain of metallo-dependent hydrolases"/>
    <property type="match status" value="1"/>
</dbReference>
<dbReference type="Pfam" id="PF01979">
    <property type="entry name" value="Amidohydro_1"/>
    <property type="match status" value="1"/>
</dbReference>
<keyword evidence="4 9" id="KW-0378">Hydrolase</keyword>
<keyword evidence="7" id="KW-0408">Iron</keyword>
<dbReference type="InterPro" id="IPR005920">
    <property type="entry name" value="HutI"/>
</dbReference>
<evidence type="ECO:0000256" key="1">
    <source>
        <dbReference type="ARBA" id="ARBA00005023"/>
    </source>
</evidence>
<feature type="non-terminal residue" evidence="9">
    <location>
        <position position="1"/>
    </location>
</feature>
<dbReference type="NCBIfam" id="TIGR01224">
    <property type="entry name" value="hutI"/>
    <property type="match status" value="1"/>
</dbReference>
<protein>
    <recommendedName>
        <fullName evidence="2">imidazolonepropionase</fullName>
        <ecNumber evidence="2">3.5.2.7</ecNumber>
    </recommendedName>
</protein>